<comment type="caution">
    <text evidence="2">The sequence shown here is derived from an EMBL/GenBank/DDBJ whole genome shotgun (WGS) entry which is preliminary data.</text>
</comment>
<organism evidence="2 3">
    <name type="scientific">Stylosanthes scabra</name>
    <dbReference type="NCBI Taxonomy" id="79078"/>
    <lineage>
        <taxon>Eukaryota</taxon>
        <taxon>Viridiplantae</taxon>
        <taxon>Streptophyta</taxon>
        <taxon>Embryophyta</taxon>
        <taxon>Tracheophyta</taxon>
        <taxon>Spermatophyta</taxon>
        <taxon>Magnoliopsida</taxon>
        <taxon>eudicotyledons</taxon>
        <taxon>Gunneridae</taxon>
        <taxon>Pentapetalae</taxon>
        <taxon>rosids</taxon>
        <taxon>fabids</taxon>
        <taxon>Fabales</taxon>
        <taxon>Fabaceae</taxon>
        <taxon>Papilionoideae</taxon>
        <taxon>50 kb inversion clade</taxon>
        <taxon>dalbergioids sensu lato</taxon>
        <taxon>Dalbergieae</taxon>
        <taxon>Pterocarpus clade</taxon>
        <taxon>Stylosanthes</taxon>
    </lineage>
</organism>
<feature type="region of interest" description="Disordered" evidence="1">
    <location>
        <begin position="78"/>
        <end position="109"/>
    </location>
</feature>
<dbReference type="Proteomes" id="UP001341840">
    <property type="component" value="Unassembled WGS sequence"/>
</dbReference>
<evidence type="ECO:0000313" key="2">
    <source>
        <dbReference type="EMBL" id="MED6224677.1"/>
    </source>
</evidence>
<reference evidence="2 3" key="1">
    <citation type="journal article" date="2023" name="Plants (Basel)">
        <title>Bridging the Gap: Combining Genomics and Transcriptomics Approaches to Understand Stylosanthes scabra, an Orphan Legume from the Brazilian Caatinga.</title>
        <authorList>
            <person name="Ferreira-Neto J.R.C."/>
            <person name="da Silva M.D."/>
            <person name="Binneck E."/>
            <person name="de Melo N.F."/>
            <person name="da Silva R.H."/>
            <person name="de Melo A.L.T.M."/>
            <person name="Pandolfi V."/>
            <person name="Bustamante F.O."/>
            <person name="Brasileiro-Vidal A.C."/>
            <person name="Benko-Iseppon A.M."/>
        </authorList>
    </citation>
    <scope>NUCLEOTIDE SEQUENCE [LARGE SCALE GENOMIC DNA]</scope>
    <source>
        <tissue evidence="2">Leaves</tissue>
    </source>
</reference>
<protein>
    <submittedName>
        <fullName evidence="2">Uncharacterized protein</fullName>
    </submittedName>
</protein>
<keyword evidence="3" id="KW-1185">Reference proteome</keyword>
<gene>
    <name evidence="2" type="ORF">PIB30_086366</name>
</gene>
<dbReference type="EMBL" id="JASCZI010273338">
    <property type="protein sequence ID" value="MED6224677.1"/>
    <property type="molecule type" value="Genomic_DNA"/>
</dbReference>
<evidence type="ECO:0000256" key="1">
    <source>
        <dbReference type="SAM" id="MobiDB-lite"/>
    </source>
</evidence>
<evidence type="ECO:0000313" key="3">
    <source>
        <dbReference type="Proteomes" id="UP001341840"/>
    </source>
</evidence>
<name>A0ABU6ZRR9_9FABA</name>
<proteinExistence type="predicted"/>
<sequence>MFRNTCVSTLRELKQLILSHLGAEGGREIGGLAYRFQAITADNWLEYRPSWISKDNHWILSLCSYVAPLEPASINVVPPDYNSGEDSNYEEDSSCDTRDQEELVPNTPTARGPRLVLLAPLPIPALADVSSFLQQLDLDTRHVEDPTMESIAVEYNTDGGVEFMVGHKM</sequence>
<accession>A0ABU6ZRR9</accession>